<reference evidence="2 3" key="1">
    <citation type="submission" date="2023-07" db="EMBL/GenBank/DDBJ databases">
        <title>Sorghum-associated microbial communities from plants grown in Nebraska, USA.</title>
        <authorList>
            <person name="Schachtman D."/>
        </authorList>
    </citation>
    <scope>NUCLEOTIDE SEQUENCE [LARGE SCALE GENOMIC DNA]</scope>
    <source>
        <strain evidence="2 3">DS1001</strain>
    </source>
</reference>
<dbReference type="EMBL" id="JAUSTB010000001">
    <property type="protein sequence ID" value="MDQ0144695.1"/>
    <property type="molecule type" value="Genomic_DNA"/>
</dbReference>
<comment type="caution">
    <text evidence="2">The sequence shown here is derived from an EMBL/GenBank/DDBJ whole genome shotgun (WGS) entry which is preliminary data.</text>
</comment>
<evidence type="ECO:0000313" key="3">
    <source>
        <dbReference type="Proteomes" id="UP001239267"/>
    </source>
</evidence>
<dbReference type="RefSeq" id="WP_307356936.1">
    <property type="nucleotide sequence ID" value="NZ_JAUSTB010000001.1"/>
</dbReference>
<dbReference type="InterPro" id="IPR014862">
    <property type="entry name" value="TrwC"/>
</dbReference>
<dbReference type="InterPro" id="IPR027417">
    <property type="entry name" value="P-loop_NTPase"/>
</dbReference>
<dbReference type="Proteomes" id="UP001239267">
    <property type="component" value="Unassembled WGS sequence"/>
</dbReference>
<dbReference type="CDD" id="cd18809">
    <property type="entry name" value="SF1_C_RecD"/>
    <property type="match status" value="1"/>
</dbReference>
<dbReference type="InterPro" id="IPR050534">
    <property type="entry name" value="Coronavir_polyprotein_1ab"/>
</dbReference>
<organism evidence="2 3">
    <name type="scientific">Pseudarthrobacter niigatensis</name>
    <dbReference type="NCBI Taxonomy" id="369935"/>
    <lineage>
        <taxon>Bacteria</taxon>
        <taxon>Bacillati</taxon>
        <taxon>Actinomycetota</taxon>
        <taxon>Actinomycetes</taxon>
        <taxon>Micrococcales</taxon>
        <taxon>Micrococcaceae</taxon>
        <taxon>Pseudarthrobacter</taxon>
    </lineage>
</organism>
<dbReference type="Pfam" id="PF13604">
    <property type="entry name" value="AAA_30"/>
    <property type="match status" value="1"/>
</dbReference>
<dbReference type="Gene3D" id="3.40.50.300">
    <property type="entry name" value="P-loop containing nucleotide triphosphate hydrolases"/>
    <property type="match status" value="2"/>
</dbReference>
<name>A0AAJ1SPL4_9MICC</name>
<dbReference type="SUPFAM" id="SSF52540">
    <property type="entry name" value="P-loop containing nucleoside triphosphate hydrolases"/>
    <property type="match status" value="1"/>
</dbReference>
<dbReference type="PANTHER" id="PTHR43788">
    <property type="entry name" value="DNA2/NAM7 HELICASE FAMILY MEMBER"/>
    <property type="match status" value="1"/>
</dbReference>
<dbReference type="NCBIfam" id="NF041492">
    <property type="entry name" value="MobF"/>
    <property type="match status" value="1"/>
</dbReference>
<dbReference type="AlphaFoldDB" id="A0AAJ1SPL4"/>
<sequence length="1184" mass="129464">MSIARLSAQSGLRYLFKTTMTDDVSVSPSNSTTYYMKAGTPQGHWIGGGLNGISKTLGDVVTEIDAKAVFDLALHPQTGTPLGRPHARPAAVENKAGQSAQRHAVVGFDLTFSVPKSVSVLWALSPHSKQQQILRTHHDAVEATLAWLEKNVIHTRAGRNGVAHIGTRGAVAAAFDHWESRTGDPQLHTHLVIANRTQRATDGAWVTLDSRALYKAVVAASEHYNGLLFDALQRDLGCDPEIRASLTKTHNPSQQLTGIDEELLSEFSNRSRLIDLETDRLVAAWTKDHGQTPSATTTIKLRQQATLSTRAPKPESPTALHQLSEQWQARAIAKGFQPSDVLAHTINRSRVAPFTFLDFTPDWTSAVATIARERVAEKRSTWNRWNLLAEAERVCTQIRCSTSSDRAALIDAVATAAEEQSVPLNEYRYSLPPNGGPDLQLNQRSVFDFHGSRLYTDASTLACEDAIMTARKDNGGPAVRPSVVMDSLDSGRRQQVPRLHTDQRAAVADVALSRNRLDAIVGPAGTGKTTTLGAVKAVWEAEHGAGSVIGLAPAAASAAVLSHELRITTENVAKWLHESMGQSAATRGERFFHIQELLGASNCNDRRSIAFAQEAAQLAATQQRWCFHPNQLVIIDEASMVSTFQLAALVQQATEAGAKILLVGDPGQLDAIDAGGVLGWLDRQGLATRLRTIWRFHEEWERSSSLKLRAGDYSAIEDYEQHRRIRHGSYLSMLDQAYLAWQTDMQSGKSSILIAADNETVSMLNERARADLVAQGVVDAELAAQLADGLQAGSGDTIIARGNNRQLIDSEDEFVRNGTLFDVRAVNRHDGSILAVRRETGASVVLPRTYLETSVELGYATTAHRSQGLTVDTGHTVVTQGRLTRELLYVSMTRGRSGNVAYVSEGDDSEHQAVDPSLQLSWRSILGEILAAEGAERTAHEVREAESRKADNLERLYAEYDYLAQIAAGEDLRRCLGKRAPLAVQELSASPSWGAAVAAWRKATAIGRHGAEHVMEQTLQDSHSAHDPLALLSARLRRYTRGTPTAAIDPLHESFSALGPELADMIAQLRERIRRRTETVTRAALMQDVPWKDELTAAVGGTESFGRLVRQVALFRDRWGIYDSHLPLGAAPADYEWEQLHEREKIQNAISSAGNCQAGPHQGVTPSETHRFQHVVLTSSGWQI</sequence>
<evidence type="ECO:0000313" key="2">
    <source>
        <dbReference type="EMBL" id="MDQ0144695.1"/>
    </source>
</evidence>
<gene>
    <name evidence="2" type="ORF">J2T23_000569</name>
</gene>
<accession>A0AAJ1SPL4</accession>
<protein>
    <submittedName>
        <fullName evidence="2">Conjugative relaxase-like TrwC/TraI family protein</fullName>
    </submittedName>
</protein>
<keyword evidence="3" id="KW-1185">Reference proteome</keyword>
<dbReference type="Pfam" id="PF08751">
    <property type="entry name" value="TrwC"/>
    <property type="match status" value="1"/>
</dbReference>
<dbReference type="SUPFAM" id="SSF55464">
    <property type="entry name" value="Origin of replication-binding domain, RBD-like"/>
    <property type="match status" value="1"/>
</dbReference>
<proteinExistence type="predicted"/>
<evidence type="ECO:0000259" key="1">
    <source>
        <dbReference type="Pfam" id="PF08751"/>
    </source>
</evidence>
<feature type="domain" description="TrwC relaxase" evidence="1">
    <location>
        <begin position="11"/>
        <end position="331"/>
    </location>
</feature>